<proteinExistence type="predicted"/>
<comment type="caution">
    <text evidence="2">The sequence shown here is derived from an EMBL/GenBank/DDBJ whole genome shotgun (WGS) entry which is preliminary data.</text>
</comment>
<dbReference type="InterPro" id="IPR009921">
    <property type="entry name" value="YehS-like"/>
</dbReference>
<dbReference type="Pfam" id="PF07308">
    <property type="entry name" value="DUF1456"/>
    <property type="match status" value="2"/>
</dbReference>
<feature type="compositionally biased region" description="Basic and acidic residues" evidence="1">
    <location>
        <begin position="212"/>
        <end position="238"/>
    </location>
</feature>
<dbReference type="RefSeq" id="WP_116013322.1">
    <property type="nucleotide sequence ID" value="NZ_QUOT01000001.1"/>
</dbReference>
<dbReference type="PANTHER" id="PTHR37805">
    <property type="entry name" value="CYTOPLASMIC PROTEIN-RELATED"/>
    <property type="match status" value="1"/>
</dbReference>
<evidence type="ECO:0000313" key="2">
    <source>
        <dbReference type="EMBL" id="REL29437.1"/>
    </source>
</evidence>
<keyword evidence="3" id="KW-1185">Reference proteome</keyword>
<evidence type="ECO:0000313" key="3">
    <source>
        <dbReference type="Proteomes" id="UP000256899"/>
    </source>
</evidence>
<name>A0A3E0TYF6_9GAMM</name>
<dbReference type="EMBL" id="QUOT01000001">
    <property type="protein sequence ID" value="REL29437.1"/>
    <property type="molecule type" value="Genomic_DNA"/>
</dbReference>
<accession>A0A3E0TYF6</accession>
<sequence length="238" mass="27105">MTNNDILRRLRFTYNFTDKQICDIFALADVGVTTEQVVNWLRKDDDKDQVNLSDQKLAGFLNGWIVKNRGKKDGQTPINEKQLSNNLILTKIKIALSLKAEDILALLKSVDFNLGKAELSAFFRKPDHKHFRQCKDQILRNLLTAIQQKQRPIRNSAVADHQDGSANTQPNKHAGKPKSAVTNKKSKTDKLTKQGARPNKSKVYVNPNASNQRDDSMKSDERKTLKLKPEQIWGQKDK</sequence>
<evidence type="ECO:0000256" key="1">
    <source>
        <dbReference type="SAM" id="MobiDB-lite"/>
    </source>
</evidence>
<feature type="region of interest" description="Disordered" evidence="1">
    <location>
        <begin position="150"/>
        <end position="238"/>
    </location>
</feature>
<reference evidence="3" key="1">
    <citation type="submission" date="2018-08" db="EMBL/GenBank/DDBJ databases">
        <title>Thalassotalea euphylliae genome.</title>
        <authorList>
            <person name="Summers S."/>
            <person name="Rice S.A."/>
            <person name="Freckelton M.L."/>
            <person name="Nedved B.T."/>
            <person name="Hadfield M.G."/>
        </authorList>
    </citation>
    <scope>NUCLEOTIDE SEQUENCE [LARGE SCALE GENOMIC DNA]</scope>
    <source>
        <strain evidence="3">H3</strain>
    </source>
</reference>
<protein>
    <submittedName>
        <fullName evidence="2">DUF1456 family protein</fullName>
    </submittedName>
</protein>
<gene>
    <name evidence="2" type="ORF">DXX94_01135</name>
</gene>
<dbReference type="PANTHER" id="PTHR37805:SF1">
    <property type="entry name" value="CYTOPLASMIC PROTEIN"/>
    <property type="match status" value="1"/>
</dbReference>
<organism evidence="2 3">
    <name type="scientific">Thalassotalea euphylliae</name>
    <dbReference type="NCBI Taxonomy" id="1655234"/>
    <lineage>
        <taxon>Bacteria</taxon>
        <taxon>Pseudomonadati</taxon>
        <taxon>Pseudomonadota</taxon>
        <taxon>Gammaproteobacteria</taxon>
        <taxon>Alteromonadales</taxon>
        <taxon>Colwelliaceae</taxon>
        <taxon>Thalassotalea</taxon>
    </lineage>
</organism>
<dbReference type="AlphaFoldDB" id="A0A3E0TYF6"/>
<dbReference type="Proteomes" id="UP000256899">
    <property type="component" value="Unassembled WGS sequence"/>
</dbReference>